<reference evidence="2" key="1">
    <citation type="submission" date="2023-07" db="EMBL/GenBank/DDBJ databases">
        <title>Genome-based characterization of strain KMM 296 and proposal for reclassification of Cobetia litoralis and Cobetia pacifica, and emended description of the species Cobetia amphilecti and Cobetia marina.</title>
        <authorList>
            <person name="Balabanova L."/>
            <person name="Nedashkovskaya O."/>
        </authorList>
    </citation>
    <scope>NUCLEOTIDE SEQUENCE [LARGE SCALE GENOMIC DNA]</scope>
    <source>
        <strain evidence="2">NRIC 0815</strain>
    </source>
</reference>
<sequence>MADYPVKWFSNDMGGAPVLGDTAAGDFIALLKACLVTGFNVTPVASATYEAESSEVQVTLTTGHGFKAWQVIEVSGADQESYNGQHRVTSIGSDWVRYVPDAAPSVSPATGTTIEIKAAPVGGWDVVAEDVDNHRIAFKRTDPRATGHVLVIENNGNEGQYPSGGEHLAMMRVCDSFTDFDTFEEACTNYWPASHNWSNKDEWHFVGDSMLFYWIDRYANSSKMSVFTAGQIESLMPGDASGFVLNGIGSGSSHEWRSNDVYYTDFGSFNYGSFRKIARSYSQLPGSVSWQTVGIGSAFGDLASYPNPQDNGFYVATGKILVTESGGIRGFMPGVLQPLQTSSVYHSKIVDNVPNLEGVPLLFLLVTKQQAYGTDEVLVAWRLDGWDK</sequence>
<protein>
    <submittedName>
        <fullName evidence="1">Uncharacterized protein</fullName>
    </submittedName>
</protein>
<evidence type="ECO:0000313" key="2">
    <source>
        <dbReference type="Proteomes" id="UP001229025"/>
    </source>
</evidence>
<keyword evidence="2" id="KW-1185">Reference proteome</keyword>
<gene>
    <name evidence="1" type="ORF">QLT01_17450</name>
</gene>
<organism evidence="1 2">
    <name type="scientific">Cobetia amphilecti</name>
    <dbReference type="NCBI Taxonomy" id="1055104"/>
    <lineage>
        <taxon>Bacteria</taxon>
        <taxon>Pseudomonadati</taxon>
        <taxon>Pseudomonadota</taxon>
        <taxon>Gammaproteobacteria</taxon>
        <taxon>Oceanospirillales</taxon>
        <taxon>Halomonadaceae</taxon>
        <taxon>Cobetia</taxon>
    </lineage>
</organism>
<dbReference type="RefSeq" id="WP_284727660.1">
    <property type="nucleotide sequence ID" value="NZ_JASCSA010000030.1"/>
</dbReference>
<dbReference type="Proteomes" id="UP001229025">
    <property type="component" value="Unassembled WGS sequence"/>
</dbReference>
<name>A0ABT6UTT4_9GAMM</name>
<dbReference type="EMBL" id="JASCSA010000030">
    <property type="protein sequence ID" value="MDI5886132.1"/>
    <property type="molecule type" value="Genomic_DNA"/>
</dbReference>
<proteinExistence type="predicted"/>
<comment type="caution">
    <text evidence="1">The sequence shown here is derived from an EMBL/GenBank/DDBJ whole genome shotgun (WGS) entry which is preliminary data.</text>
</comment>
<accession>A0ABT6UTT4</accession>
<evidence type="ECO:0000313" key="1">
    <source>
        <dbReference type="EMBL" id="MDI5886132.1"/>
    </source>
</evidence>